<dbReference type="CDD" id="cd03244">
    <property type="entry name" value="ABCC_MRP_domain2"/>
    <property type="match status" value="1"/>
</dbReference>
<dbReference type="CDD" id="cd03250">
    <property type="entry name" value="ABCC_MRP_domain1"/>
    <property type="match status" value="1"/>
</dbReference>
<feature type="transmembrane region" description="Helical" evidence="16">
    <location>
        <begin position="1136"/>
        <end position="1154"/>
    </location>
</feature>
<organism evidence="19 20">
    <name type="scientific">Esox lucius</name>
    <name type="common">Northern pike</name>
    <dbReference type="NCBI Taxonomy" id="8010"/>
    <lineage>
        <taxon>Eukaryota</taxon>
        <taxon>Metazoa</taxon>
        <taxon>Chordata</taxon>
        <taxon>Craniata</taxon>
        <taxon>Vertebrata</taxon>
        <taxon>Euteleostomi</taxon>
        <taxon>Actinopterygii</taxon>
        <taxon>Neopterygii</taxon>
        <taxon>Teleostei</taxon>
        <taxon>Protacanthopterygii</taxon>
        <taxon>Esociformes</taxon>
        <taxon>Esocidae</taxon>
        <taxon>Esox</taxon>
    </lineage>
</organism>
<evidence type="ECO:0000256" key="1">
    <source>
        <dbReference type="ARBA" id="ARBA00004651"/>
    </source>
</evidence>
<keyword evidence="9" id="KW-1278">Translocase</keyword>
<evidence type="ECO:0000313" key="19">
    <source>
        <dbReference type="Ensembl" id="ENSELUP00000052444.2"/>
    </source>
</evidence>
<dbReference type="FunFam" id="3.40.50.300:FF:000293">
    <property type="entry name" value="ATP binding cassette subfamily C member 1"/>
    <property type="match status" value="1"/>
</dbReference>
<reference evidence="19" key="2">
    <citation type="submission" date="2020-02" db="EMBL/GenBank/DDBJ databases">
        <title>Esox lucius (northern pike) genome, fEsoLuc1, primary haplotype.</title>
        <authorList>
            <person name="Myers G."/>
            <person name="Karagic N."/>
            <person name="Meyer A."/>
            <person name="Pippel M."/>
            <person name="Reichard M."/>
            <person name="Winkler S."/>
            <person name="Tracey A."/>
            <person name="Sims Y."/>
            <person name="Howe K."/>
            <person name="Rhie A."/>
            <person name="Formenti G."/>
            <person name="Durbin R."/>
            <person name="Fedrigo O."/>
            <person name="Jarvis E.D."/>
        </authorList>
    </citation>
    <scope>NUCLEOTIDE SEQUENCE [LARGE SCALE GENOMIC DNA]</scope>
</reference>
<feature type="domain" description="ABC transporter" evidence="17">
    <location>
        <begin position="1224"/>
        <end position="1458"/>
    </location>
</feature>
<evidence type="ECO:0000256" key="12">
    <source>
        <dbReference type="ARBA" id="ARBA00023136"/>
    </source>
</evidence>
<keyword evidence="20" id="KW-1185">Reference proteome</keyword>
<dbReference type="PROSITE" id="PS50893">
    <property type="entry name" value="ABC_TRANSPORTER_2"/>
    <property type="match status" value="2"/>
</dbReference>
<dbReference type="Gene3D" id="1.20.1560.10">
    <property type="entry name" value="ABC transporter type 1, transmembrane domain"/>
    <property type="match status" value="2"/>
</dbReference>
<evidence type="ECO:0000256" key="14">
    <source>
        <dbReference type="ARBA" id="ARBA00047523"/>
    </source>
</evidence>
<comment type="catalytic activity">
    <reaction evidence="15">
        <text>17beta-estradiol 17-O-(beta-D-glucuronate)(in) + ATP + H2O = 17beta-estradiol 17-O-(beta-D-glucuronate)(out) + ADP + phosphate + H(+)</text>
        <dbReference type="Rhea" id="RHEA:60128"/>
        <dbReference type="ChEBI" id="CHEBI:15377"/>
        <dbReference type="ChEBI" id="CHEBI:15378"/>
        <dbReference type="ChEBI" id="CHEBI:30616"/>
        <dbReference type="ChEBI" id="CHEBI:43474"/>
        <dbReference type="ChEBI" id="CHEBI:82961"/>
        <dbReference type="ChEBI" id="CHEBI:456216"/>
    </reaction>
    <physiologicalReaction direction="left-to-right" evidence="15">
        <dbReference type="Rhea" id="RHEA:60129"/>
    </physiologicalReaction>
</comment>
<feature type="transmembrane region" description="Helical" evidence="16">
    <location>
        <begin position="439"/>
        <end position="458"/>
    </location>
</feature>
<keyword evidence="6" id="KW-0677">Repeat</keyword>
<reference evidence="19" key="3">
    <citation type="submission" date="2025-08" db="UniProtKB">
        <authorList>
            <consortium name="Ensembl"/>
        </authorList>
    </citation>
    <scope>IDENTIFICATION</scope>
</reference>
<reference evidence="20" key="1">
    <citation type="journal article" date="2014" name="PLoS ONE">
        <title>The genome and linkage map of the northern pike (Esox lucius): conserved synteny revealed between the salmonid sister group and the Neoteleostei.</title>
        <authorList>
            <person name="Rondeau E.B."/>
            <person name="Minkley D.R."/>
            <person name="Leong J.S."/>
            <person name="Messmer A.M."/>
            <person name="Jantzen J.R."/>
            <person name="von Schalburg K.R."/>
            <person name="Lemon C."/>
            <person name="Bird N.H."/>
            <person name="Koop B.F."/>
        </authorList>
    </citation>
    <scope>NUCLEOTIDE SEQUENCE</scope>
</reference>
<name>A0A6Q2XEN6_ESOLU</name>
<evidence type="ECO:0000259" key="18">
    <source>
        <dbReference type="PROSITE" id="PS50929"/>
    </source>
</evidence>
<feature type="transmembrane region" description="Helical" evidence="16">
    <location>
        <begin position="464"/>
        <end position="484"/>
    </location>
</feature>
<dbReference type="Gene3D" id="3.40.50.300">
    <property type="entry name" value="P-loop containing nucleotide triphosphate hydrolases"/>
    <property type="match status" value="2"/>
</dbReference>
<dbReference type="GO" id="GO:0006869">
    <property type="term" value="P:lipid transport"/>
    <property type="evidence" value="ECO:0007669"/>
    <property type="project" value="UniProtKB-KW"/>
</dbReference>
<evidence type="ECO:0000256" key="3">
    <source>
        <dbReference type="ARBA" id="ARBA00022448"/>
    </source>
</evidence>
<keyword evidence="8" id="KW-0067">ATP-binding</keyword>
<feature type="transmembrane region" description="Helical" evidence="16">
    <location>
        <begin position="171"/>
        <end position="187"/>
    </location>
</feature>
<evidence type="ECO:0008006" key="21">
    <source>
        <dbReference type="Google" id="ProtNLM"/>
    </source>
</evidence>
<dbReference type="Pfam" id="PF00664">
    <property type="entry name" value="ABC_membrane"/>
    <property type="match status" value="2"/>
</dbReference>
<evidence type="ECO:0000256" key="8">
    <source>
        <dbReference type="ARBA" id="ARBA00022840"/>
    </source>
</evidence>
<evidence type="ECO:0000256" key="5">
    <source>
        <dbReference type="ARBA" id="ARBA00022692"/>
    </source>
</evidence>
<dbReference type="PROSITE" id="PS00211">
    <property type="entry name" value="ABC_TRANSPORTER_1"/>
    <property type="match status" value="2"/>
</dbReference>
<evidence type="ECO:0000259" key="17">
    <source>
        <dbReference type="PROSITE" id="PS50893"/>
    </source>
</evidence>
<dbReference type="InterPro" id="IPR027417">
    <property type="entry name" value="P-loop_NTPase"/>
</dbReference>
<evidence type="ECO:0000313" key="20">
    <source>
        <dbReference type="Proteomes" id="UP000265140"/>
    </source>
</evidence>
<evidence type="ECO:0000256" key="16">
    <source>
        <dbReference type="SAM" id="Phobius"/>
    </source>
</evidence>
<dbReference type="CDD" id="cd18603">
    <property type="entry name" value="ABC_6TM_MRP1_2_3_6_D2_like"/>
    <property type="match status" value="1"/>
</dbReference>
<evidence type="ECO:0000256" key="11">
    <source>
        <dbReference type="ARBA" id="ARBA00023055"/>
    </source>
</evidence>
<feature type="transmembrane region" description="Helical" evidence="16">
    <location>
        <begin position="904"/>
        <end position="927"/>
    </location>
</feature>
<keyword evidence="3" id="KW-0813">Transport</keyword>
<dbReference type="GO" id="GO:0008559">
    <property type="term" value="F:ABC-type xenobiotic transporter activity"/>
    <property type="evidence" value="ECO:0007669"/>
    <property type="project" value="UniProtKB-EC"/>
</dbReference>
<evidence type="ECO:0000256" key="10">
    <source>
        <dbReference type="ARBA" id="ARBA00022989"/>
    </source>
</evidence>
<comment type="catalytic activity">
    <reaction evidence="14">
        <text>leukotriene C4(in) + ATP + H2O = leukotriene C4(out) + ADP + phosphate + H(+)</text>
        <dbReference type="Rhea" id="RHEA:38963"/>
        <dbReference type="ChEBI" id="CHEBI:15377"/>
        <dbReference type="ChEBI" id="CHEBI:15378"/>
        <dbReference type="ChEBI" id="CHEBI:30616"/>
        <dbReference type="ChEBI" id="CHEBI:43474"/>
        <dbReference type="ChEBI" id="CHEBI:57973"/>
        <dbReference type="ChEBI" id="CHEBI:456216"/>
    </reaction>
    <physiologicalReaction direction="left-to-right" evidence="14">
        <dbReference type="Rhea" id="RHEA:38964"/>
    </physiologicalReaction>
</comment>
<dbReference type="SUPFAM" id="SSF52540">
    <property type="entry name" value="P-loop containing nucleoside triphosphate hydrolases"/>
    <property type="match status" value="2"/>
</dbReference>
<keyword evidence="11" id="KW-0445">Lipid transport</keyword>
<dbReference type="FunFam" id="1.20.1560.10:FF:000007">
    <property type="entry name" value="ATP-binding cassette subfamily C member 1"/>
    <property type="match status" value="1"/>
</dbReference>
<proteinExistence type="inferred from homology"/>
<feature type="domain" description="ABC transporter" evidence="17">
    <location>
        <begin position="603"/>
        <end position="826"/>
    </location>
</feature>
<feature type="transmembrane region" description="Helical" evidence="16">
    <location>
        <begin position="132"/>
        <end position="151"/>
    </location>
</feature>
<dbReference type="SUPFAM" id="SSF90123">
    <property type="entry name" value="ABC transporter transmembrane region"/>
    <property type="match status" value="2"/>
</dbReference>
<keyword evidence="4" id="KW-1003">Cell membrane</keyword>
<dbReference type="GeneTree" id="ENSGT00940000163867"/>
<sequence>MEHLCGSELPFWVANETLHTDSPDLPVCFQLSVLSWLPCVYLWLACLPYLFYLQRNNKGYIMMSMLNRVKTVFGLVLWIVCWADLFGTFHELQQGKTQAPIYFVTPLVVGMTMLLATFLIQFERLKGVQSSGVLFIFWFLSVLCAIVPFRSKIILAKSEIGITDKLRFTTFYFYFALIGAELILCCFNEKPPLFSDVDTDPNPCPQTTAGFLSTVTFWWFTRMAIKGYKNPLEAKDLWSLNKRDSSEQVVPKLLREWEVEQAKAHSAEDQSTQALYSKPLPAGEGNHVGGESSPEEVEVLLSKKKGPKKASFLRSLIKAFGPYFLIGSGFKLLQDLITFVNPQLLSLLILFTKQKEAPTWWGYALAFLMFFTAFLQTLILHQHFQYCFVTGMRLRTAIIGAIYRKSLVITNAAKRTSTVGEIVNLMSVDAQRFMDLTTFLNMLWSAPLQIMLALYFLWQNLGPSVLAGVAVMILLIPFNAAIAMKTRAYQVEQMQYKDARIKLMNEILNGIKVLKLYAWENSFKNKVLEIRQKELNVLLLVIKHFVALTTFAVYVTVDKNNILDAEKAFVSLSLFNILRFPLNMLPQVISSIVQVGSQWVSPLSLKECNLLTCVFVLCVCSINLMVPQGSLLAVVGHVGCGKSSLISALLGEMEKQEGDISIRGSVAYVPQQAWIQNAILRDNILFGKAYNEPKYRSCLEACALTPDLEVLPGGDMTEIGEKGINLSGGQRQRVSLARALYNEADVYLLDDPLSAVDAHVAKHIFDQVIGPEGVLKGKTRILVTHGISFLPQVDNIVVMVEGRVSEMGSYQELLKQNGAFAEFLRNYSLEDIIEEDGATGKTLFYYYQGHSRVSLSGLSHCWLKHVEPDPEKKLPKVEKLILAETAETGRAKVFWEYAKAVGPLLSLFIAFLYGCQNAAAIGANIWLSQWTNDAVGNGTKVDVSTRVGVYAALGLAQGILVMGSSFTLAIGNIGAARKLHCALLDNKFHTPQSFFDTTPIGRVINRFSKDIYVIDEALPSTVLMFLGTFFSSLSTMIVIVSSTPIFAVVIAPLAFIYVFVQRFYVATSRQLKRLESVSRSPIYSHFSETLTGSSVIRAYGRHNAFVLLNDMKVDENQKSYYPGIVSNRWLGVRIEFIGNCIVLFAALFAVIGKAHLNPGLVGLSVSYALLVTMSLNWMVRMTSDLESNIVAVERVKEYSETKTEAPWEVEEKKPSPDWPSHGNVEFSDYSVRYREGLELVLKNLTLSVKGGEKIGIVGRTGAGKSSMTLCLFRLLEAAGGEITIDGVNISEIGLHDLRSKLTIIPQEPVLFSGSLRMNLDPFEKYSDGEVWKALELSHLNKFVSNQPAKLELECSEGGENLSVGQRQLVCLARALLRKTRILILDEATAAIDLETDDLIQSTIRTQFEDCTVFTIAHRLNTIMDYTRVLVLDKGKIAEFDTPTNLLSKKGIFYGMAKDAGLTQ</sequence>
<feature type="transmembrane region" description="Helical" evidence="16">
    <location>
        <begin position="947"/>
        <end position="970"/>
    </location>
</feature>
<dbReference type="InterPro" id="IPR003439">
    <property type="entry name" value="ABC_transporter-like_ATP-bd"/>
</dbReference>
<evidence type="ECO:0000256" key="15">
    <source>
        <dbReference type="ARBA" id="ARBA00047576"/>
    </source>
</evidence>
<dbReference type="InterPro" id="IPR017871">
    <property type="entry name" value="ABC_transporter-like_CS"/>
</dbReference>
<keyword evidence="10 16" id="KW-1133">Transmembrane helix</keyword>
<feature type="transmembrane region" description="Helical" evidence="16">
    <location>
        <begin position="33"/>
        <end position="52"/>
    </location>
</feature>
<keyword evidence="7" id="KW-0547">Nucleotide-binding</keyword>
<evidence type="ECO:0000256" key="13">
    <source>
        <dbReference type="ARBA" id="ARBA00034018"/>
    </source>
</evidence>
<dbReference type="InterPro" id="IPR011527">
    <property type="entry name" value="ABC1_TM_dom"/>
</dbReference>
<dbReference type="FunFam" id="3.40.50.300:FF:000074">
    <property type="entry name" value="Multidrug resistance-associated protein 5 isoform 1"/>
    <property type="match status" value="1"/>
</dbReference>
<evidence type="ECO:0000256" key="4">
    <source>
        <dbReference type="ARBA" id="ARBA00022475"/>
    </source>
</evidence>
<protein>
    <recommendedName>
        <fullName evidence="21">ATP-binding cassette, sub-family C (CFTR/MRP), member 3</fullName>
    </recommendedName>
</protein>
<dbReference type="CDD" id="cd18595">
    <property type="entry name" value="ABC_6TM_MRP1_2_3_6_D1_like"/>
    <property type="match status" value="1"/>
</dbReference>
<reference evidence="19" key="4">
    <citation type="submission" date="2025-09" db="UniProtKB">
        <authorList>
            <consortium name="Ensembl"/>
        </authorList>
    </citation>
    <scope>IDENTIFICATION</scope>
</reference>
<dbReference type="PANTHER" id="PTHR24223">
    <property type="entry name" value="ATP-BINDING CASSETTE SUB-FAMILY C"/>
    <property type="match status" value="1"/>
</dbReference>
<dbReference type="GO" id="GO:0016887">
    <property type="term" value="F:ATP hydrolysis activity"/>
    <property type="evidence" value="ECO:0007669"/>
    <property type="project" value="InterPro"/>
</dbReference>
<keyword evidence="12 16" id="KW-0472">Membrane</keyword>
<evidence type="ECO:0000256" key="6">
    <source>
        <dbReference type="ARBA" id="ARBA00022737"/>
    </source>
</evidence>
<feature type="transmembrane region" description="Helical" evidence="16">
    <location>
        <begin position="1045"/>
        <end position="1065"/>
    </location>
</feature>
<dbReference type="PANTHER" id="PTHR24223:SF405">
    <property type="entry name" value="ATP-BINDING CASSETTE SUB-FAMILY C MEMBER 3"/>
    <property type="match status" value="1"/>
</dbReference>
<keyword evidence="5 16" id="KW-0812">Transmembrane</keyword>
<evidence type="ECO:0000256" key="9">
    <source>
        <dbReference type="ARBA" id="ARBA00022967"/>
    </source>
</evidence>
<dbReference type="Ensembl" id="ENSELUT00000049483.2">
    <property type="protein sequence ID" value="ENSELUP00000052444.2"/>
    <property type="gene ID" value="ENSELUG00000021077.3"/>
</dbReference>
<comment type="similarity">
    <text evidence="2">Belongs to the ABC transporter superfamily. ABCC family. Conjugate transporter (TC 3.A.1.208) subfamily.</text>
</comment>
<evidence type="ECO:0000256" key="2">
    <source>
        <dbReference type="ARBA" id="ARBA00009726"/>
    </source>
</evidence>
<feature type="transmembrane region" description="Helical" evidence="16">
    <location>
        <begin position="319"/>
        <end position="340"/>
    </location>
</feature>
<dbReference type="Proteomes" id="UP000265140">
    <property type="component" value="Chromosome 5"/>
</dbReference>
<evidence type="ECO:0000256" key="7">
    <source>
        <dbReference type="ARBA" id="ARBA00022741"/>
    </source>
</evidence>
<dbReference type="Pfam" id="PF00005">
    <property type="entry name" value="ABC_tran"/>
    <property type="match status" value="2"/>
</dbReference>
<dbReference type="InterPro" id="IPR036640">
    <property type="entry name" value="ABC1_TM_sf"/>
</dbReference>
<feature type="transmembrane region" description="Helical" evidence="16">
    <location>
        <begin position="360"/>
        <end position="380"/>
    </location>
</feature>
<dbReference type="InterPro" id="IPR050173">
    <property type="entry name" value="ABC_transporter_C-like"/>
</dbReference>
<feature type="domain" description="ABC transmembrane type-1" evidence="18">
    <location>
        <begin position="907"/>
        <end position="1187"/>
    </location>
</feature>
<accession>A0A6Q2XEN6</accession>
<dbReference type="FunFam" id="1.20.1560.10:FF:000001">
    <property type="entry name" value="ATP-binding cassette subfamily C member 1"/>
    <property type="match status" value="1"/>
</dbReference>
<dbReference type="PROSITE" id="PS50929">
    <property type="entry name" value="ABC_TM1F"/>
    <property type="match status" value="2"/>
</dbReference>
<feature type="domain" description="ABC transmembrane type-1" evidence="18">
    <location>
        <begin position="325"/>
        <end position="594"/>
    </location>
</feature>
<comment type="catalytic activity">
    <reaction evidence="13">
        <text>ATP + H2O + xenobioticSide 1 = ADP + phosphate + xenobioticSide 2.</text>
        <dbReference type="EC" id="7.6.2.2"/>
    </reaction>
</comment>
<dbReference type="SMART" id="SM00382">
    <property type="entry name" value="AAA"/>
    <property type="match status" value="2"/>
</dbReference>
<dbReference type="GO" id="GO:0005524">
    <property type="term" value="F:ATP binding"/>
    <property type="evidence" value="ECO:0007669"/>
    <property type="project" value="UniProtKB-KW"/>
</dbReference>
<feature type="transmembrane region" description="Helical" evidence="16">
    <location>
        <begin position="1160"/>
        <end position="1179"/>
    </location>
</feature>
<feature type="transmembrane region" description="Helical" evidence="16">
    <location>
        <begin position="101"/>
        <end position="120"/>
    </location>
</feature>
<dbReference type="GO" id="GO:0005886">
    <property type="term" value="C:plasma membrane"/>
    <property type="evidence" value="ECO:0007669"/>
    <property type="project" value="UniProtKB-SubCell"/>
</dbReference>
<dbReference type="InterPro" id="IPR003593">
    <property type="entry name" value="AAA+_ATPase"/>
</dbReference>
<feature type="transmembrane region" description="Helical" evidence="16">
    <location>
        <begin position="72"/>
        <end position="89"/>
    </location>
</feature>
<feature type="transmembrane region" description="Helical" evidence="16">
    <location>
        <begin position="535"/>
        <end position="557"/>
    </location>
</feature>
<comment type="subcellular location">
    <subcellularLocation>
        <location evidence="1">Cell membrane</location>
        <topology evidence="1">Multi-pass membrane protein</topology>
    </subcellularLocation>
</comment>
<dbReference type="Bgee" id="ENSELUG00000021077">
    <property type="expression patterns" value="Expressed in liver and 15 other cell types or tissues"/>
</dbReference>